<gene>
    <name evidence="1" type="ORF">V22_39180</name>
</gene>
<name>A0A517TE48_9PLAN</name>
<organism evidence="1 2">
    <name type="scientific">Calycomorphotria hydatis</name>
    <dbReference type="NCBI Taxonomy" id="2528027"/>
    <lineage>
        <taxon>Bacteria</taxon>
        <taxon>Pseudomonadati</taxon>
        <taxon>Planctomycetota</taxon>
        <taxon>Planctomycetia</taxon>
        <taxon>Planctomycetales</taxon>
        <taxon>Planctomycetaceae</taxon>
        <taxon>Calycomorphotria</taxon>
    </lineage>
</organism>
<evidence type="ECO:0000313" key="1">
    <source>
        <dbReference type="EMBL" id="QDT66647.1"/>
    </source>
</evidence>
<accession>A0A517TE48</accession>
<protein>
    <submittedName>
        <fullName evidence="1">Uncharacterized protein</fullName>
    </submittedName>
</protein>
<reference evidence="1 2" key="1">
    <citation type="submission" date="2019-02" db="EMBL/GenBank/DDBJ databases">
        <title>Deep-cultivation of Planctomycetes and their phenomic and genomic characterization uncovers novel biology.</title>
        <authorList>
            <person name="Wiegand S."/>
            <person name="Jogler M."/>
            <person name="Boedeker C."/>
            <person name="Pinto D."/>
            <person name="Vollmers J."/>
            <person name="Rivas-Marin E."/>
            <person name="Kohn T."/>
            <person name="Peeters S.H."/>
            <person name="Heuer A."/>
            <person name="Rast P."/>
            <person name="Oberbeckmann S."/>
            <person name="Bunk B."/>
            <person name="Jeske O."/>
            <person name="Meyerdierks A."/>
            <person name="Storesund J.E."/>
            <person name="Kallscheuer N."/>
            <person name="Luecker S."/>
            <person name="Lage O.M."/>
            <person name="Pohl T."/>
            <person name="Merkel B.J."/>
            <person name="Hornburger P."/>
            <person name="Mueller R.-W."/>
            <person name="Bruemmer F."/>
            <person name="Labrenz M."/>
            <person name="Spormann A.M."/>
            <person name="Op den Camp H."/>
            <person name="Overmann J."/>
            <person name="Amann R."/>
            <person name="Jetten M.S.M."/>
            <person name="Mascher T."/>
            <person name="Medema M.H."/>
            <person name="Devos D.P."/>
            <person name="Kaster A.-K."/>
            <person name="Ovreas L."/>
            <person name="Rohde M."/>
            <person name="Galperin M.Y."/>
            <person name="Jogler C."/>
        </authorList>
    </citation>
    <scope>NUCLEOTIDE SEQUENCE [LARGE SCALE GENOMIC DNA]</scope>
    <source>
        <strain evidence="1 2">V22</strain>
    </source>
</reference>
<evidence type="ECO:0000313" key="2">
    <source>
        <dbReference type="Proteomes" id="UP000319976"/>
    </source>
</evidence>
<dbReference type="EMBL" id="CP036316">
    <property type="protein sequence ID" value="QDT66647.1"/>
    <property type="molecule type" value="Genomic_DNA"/>
</dbReference>
<dbReference type="AlphaFoldDB" id="A0A517TE48"/>
<proteinExistence type="predicted"/>
<sequence length="113" mass="13216">MIKSVGIPFVEERHGPLLKSDFEYNDSESLTRDLEYLTFESIDYIGYDEQINQVCKGPKKQLRKGCDPVRHSSVQHNHHLEAFSTQHRQSRVRWHLNRSPKRGKYHDALGIAI</sequence>
<dbReference type="Proteomes" id="UP000319976">
    <property type="component" value="Chromosome"/>
</dbReference>
<keyword evidence="2" id="KW-1185">Reference proteome</keyword>
<dbReference type="KEGG" id="chya:V22_39180"/>